<proteinExistence type="inferred from homology"/>
<feature type="binding site" evidence="9">
    <location>
        <position position="294"/>
    </location>
    <ligand>
        <name>substrate</name>
    </ligand>
</feature>
<keyword evidence="11" id="KW-1185">Reference proteome</keyword>
<protein>
    <recommendedName>
        <fullName evidence="9">Adenosylmethionine-8-amino-7-oxononanoate aminotransferase</fullName>
        <ecNumber evidence="9">2.6.1.62</ecNumber>
    </recommendedName>
    <alternativeName>
        <fullName evidence="9">7,8-diamino-pelargonic acid aminotransferase</fullName>
        <shortName evidence="9">DAPA AT</shortName>
        <shortName evidence="9">DAPA aminotransferase</shortName>
    </alternativeName>
    <alternativeName>
        <fullName evidence="9">7,8-diaminononanoate synthase</fullName>
        <shortName evidence="9">DANS</shortName>
    </alternativeName>
    <alternativeName>
        <fullName evidence="9">Diaminopelargonic acid synthase</fullName>
    </alternativeName>
</protein>
<feature type="modified residue" description="N6-(pyridoxal phosphate)lysine" evidence="9">
    <location>
        <position position="294"/>
    </location>
</feature>
<keyword evidence="9" id="KW-0963">Cytoplasm</keyword>
<dbReference type="GO" id="GO:0004015">
    <property type="term" value="F:adenosylmethionine-8-amino-7-oxononanoate transaminase activity"/>
    <property type="evidence" value="ECO:0007669"/>
    <property type="project" value="UniProtKB-UniRule"/>
</dbReference>
<name>A0A8J2BT74_9BACT</name>
<gene>
    <name evidence="9 10" type="primary">bioA</name>
    <name evidence="10" type="ORF">MPNT_210004</name>
</gene>
<evidence type="ECO:0000313" key="11">
    <source>
        <dbReference type="Proteomes" id="UP000663859"/>
    </source>
</evidence>
<comment type="cofactor">
    <cofactor evidence="1 9">
        <name>pyridoxal 5'-phosphate</name>
        <dbReference type="ChEBI" id="CHEBI:597326"/>
    </cofactor>
</comment>
<dbReference type="Pfam" id="PF00202">
    <property type="entry name" value="Aminotran_3"/>
    <property type="match status" value="1"/>
</dbReference>
<evidence type="ECO:0000256" key="3">
    <source>
        <dbReference type="ARBA" id="ARBA00022576"/>
    </source>
</evidence>
<evidence type="ECO:0000256" key="8">
    <source>
        <dbReference type="ARBA" id="ARBA00048449"/>
    </source>
</evidence>
<feature type="binding site" evidence="9">
    <location>
        <position position="422"/>
    </location>
    <ligand>
        <name>substrate</name>
    </ligand>
</feature>
<dbReference type="AlphaFoldDB" id="A0A8J2BT74"/>
<evidence type="ECO:0000256" key="1">
    <source>
        <dbReference type="ARBA" id="ARBA00001933"/>
    </source>
</evidence>
<evidence type="ECO:0000256" key="4">
    <source>
        <dbReference type="ARBA" id="ARBA00022679"/>
    </source>
</evidence>
<dbReference type="CDD" id="cd00610">
    <property type="entry name" value="OAT_like"/>
    <property type="match status" value="1"/>
</dbReference>
<keyword evidence="5 9" id="KW-0949">S-adenosyl-L-methionine</keyword>
<dbReference type="PANTHER" id="PTHR42684:SF3">
    <property type="entry name" value="ADENOSYLMETHIONINE-8-AMINO-7-OXONONANOATE AMINOTRANSFERASE"/>
    <property type="match status" value="1"/>
</dbReference>
<comment type="similarity">
    <text evidence="9">Belongs to the class-III pyridoxal-phosphate-dependent aminotransferase family. BioA subfamily.</text>
</comment>
<keyword evidence="4 9" id="KW-0808">Transferase</keyword>
<comment type="catalytic activity">
    <reaction evidence="8 9">
        <text>(8S)-8-amino-7-oxononanoate + S-adenosyl-L-methionine = S-adenosyl-4-methylsulfanyl-2-oxobutanoate + (7R,8S)-7,8-diammoniononanoate</text>
        <dbReference type="Rhea" id="RHEA:16861"/>
        <dbReference type="ChEBI" id="CHEBI:16490"/>
        <dbReference type="ChEBI" id="CHEBI:59789"/>
        <dbReference type="ChEBI" id="CHEBI:149468"/>
        <dbReference type="ChEBI" id="CHEBI:149469"/>
        <dbReference type="EC" id="2.6.1.62"/>
    </reaction>
</comment>
<dbReference type="PROSITE" id="PS00600">
    <property type="entry name" value="AA_TRANSFER_CLASS_3"/>
    <property type="match status" value="1"/>
</dbReference>
<keyword evidence="7 9" id="KW-0663">Pyridoxal phosphate</keyword>
<dbReference type="PANTHER" id="PTHR42684">
    <property type="entry name" value="ADENOSYLMETHIONINE-8-AMINO-7-OXONONANOATE AMINOTRANSFERASE"/>
    <property type="match status" value="1"/>
</dbReference>
<dbReference type="Gene3D" id="3.40.640.10">
    <property type="entry name" value="Type I PLP-dependent aspartate aminotransferase-like (Major domain)"/>
    <property type="match status" value="1"/>
</dbReference>
<dbReference type="GO" id="GO:0030170">
    <property type="term" value="F:pyridoxal phosphate binding"/>
    <property type="evidence" value="ECO:0007669"/>
    <property type="project" value="UniProtKB-UniRule"/>
</dbReference>
<dbReference type="InterPro" id="IPR015421">
    <property type="entry name" value="PyrdxlP-dep_Trfase_major"/>
</dbReference>
<dbReference type="UniPathway" id="UPA00078">
    <property type="reaction ID" value="UER00160"/>
</dbReference>
<dbReference type="Gene3D" id="3.90.1150.10">
    <property type="entry name" value="Aspartate Aminotransferase, domain 1"/>
    <property type="match status" value="1"/>
</dbReference>
<feature type="site" description="Participates in the substrate recognition with KAPA and in a stacking interaction with the adenine ring of SAM" evidence="9">
    <location>
        <position position="15"/>
    </location>
</feature>
<reference evidence="10" key="1">
    <citation type="submission" date="2021-02" db="EMBL/GenBank/DDBJ databases">
        <authorList>
            <person name="Cremers G."/>
            <person name="Picone N."/>
        </authorList>
    </citation>
    <scope>NUCLEOTIDE SEQUENCE</scope>
    <source>
        <strain evidence="10">PQ17</strain>
    </source>
</reference>
<comment type="function">
    <text evidence="9">Catalyzes the transfer of the alpha-amino group from S-adenosyl-L-methionine (SAM) to 7-keto-8-aminopelargonic acid (KAPA) to form 7,8-diaminopelargonic acid (DAPA). It is the only aminotransferase known to utilize SAM as an amino donor.</text>
</comment>
<comment type="pathway">
    <text evidence="2 9">Cofactor biosynthesis; biotin biosynthesis; 7,8-diaminononanoate from 8-amino-7-oxononanoate (SAM route): step 1/1.</text>
</comment>
<organism evidence="10 11">
    <name type="scientific">Candidatus Methylacidithermus pantelleriae</name>
    <dbReference type="NCBI Taxonomy" id="2744239"/>
    <lineage>
        <taxon>Bacteria</taxon>
        <taxon>Pseudomonadati</taxon>
        <taxon>Verrucomicrobiota</taxon>
        <taxon>Methylacidiphilae</taxon>
        <taxon>Methylacidiphilales</taxon>
        <taxon>Methylacidiphilaceae</taxon>
        <taxon>Candidatus Methylacidithermus</taxon>
    </lineage>
</organism>
<feature type="binding site" evidence="9">
    <location>
        <begin position="117"/>
        <end position="118"/>
    </location>
    <ligand>
        <name>pyridoxal 5'-phosphate</name>
        <dbReference type="ChEBI" id="CHEBI:597326"/>
    </ligand>
</feature>
<comment type="subcellular location">
    <subcellularLocation>
        <location evidence="9">Cytoplasm</location>
    </subcellularLocation>
</comment>
<feature type="binding site" evidence="9">
    <location>
        <begin position="328"/>
        <end position="329"/>
    </location>
    <ligand>
        <name>pyridoxal 5'-phosphate</name>
        <dbReference type="ChEBI" id="CHEBI:597326"/>
    </ligand>
</feature>
<evidence type="ECO:0000256" key="9">
    <source>
        <dbReference type="HAMAP-Rule" id="MF_00834"/>
    </source>
</evidence>
<dbReference type="InterPro" id="IPR005815">
    <property type="entry name" value="BioA"/>
</dbReference>
<evidence type="ECO:0000256" key="2">
    <source>
        <dbReference type="ARBA" id="ARBA00005063"/>
    </source>
</evidence>
<dbReference type="SUPFAM" id="SSF53383">
    <property type="entry name" value="PLP-dependent transferases"/>
    <property type="match status" value="1"/>
</dbReference>
<dbReference type="GO" id="GO:0009102">
    <property type="term" value="P:biotin biosynthetic process"/>
    <property type="evidence" value="ECO:0007669"/>
    <property type="project" value="UniProtKB-UniRule"/>
</dbReference>
<feature type="binding site" evidence="9">
    <location>
        <position position="150"/>
    </location>
    <ligand>
        <name>substrate</name>
    </ligand>
</feature>
<dbReference type="NCBIfam" id="TIGR00508">
    <property type="entry name" value="bioA"/>
    <property type="match status" value="1"/>
</dbReference>
<dbReference type="InterPro" id="IPR049704">
    <property type="entry name" value="Aminotrans_3_PPA_site"/>
</dbReference>
<dbReference type="GO" id="GO:0005737">
    <property type="term" value="C:cytoplasm"/>
    <property type="evidence" value="ECO:0007669"/>
    <property type="project" value="UniProtKB-SubCell"/>
</dbReference>
<sequence length="461" mass="51463">MSWVRKDRTFVWHPFTLYEEWFDPEDPFPVIVGSEGSYLYDEEGRAYLDGNSSIWTNLYGHRNPALIEAVCAQWRTLDHVSFLGLTHPSAILLAERLSQLFAQDSPVEFRAFFSDDGSTAVEAAIKIVWQYHRIREGRERDYFICLKGGYHGDTVGAMSVGNSPVFHAPFGKLLFSSRPVTSPSCYRCPYNRARPEKRDARLYRKCQWECVRDLERTLSKDPSRCTGVIVEPKVQAAAGMRMHPAGYLRAAAALCASLEVPLILDEVFTGFGRTGRMFAAHHEGVIADVVALGKGLTGGLLPLGATLVRQEIFASFRGGPSRAFLHGHSFTAYPAGCASALASLSLLEDVYWKKRIAEVSAAVARLSRRFWEHPNVGDVRQEGTVLAVELVEDFATAKPWPSELRLGAKICQRARRYGLLTRGIGNVLILVPPYCATDKEIEQMVDALFLALCDFLPLRKV</sequence>
<evidence type="ECO:0000256" key="6">
    <source>
        <dbReference type="ARBA" id="ARBA00022756"/>
    </source>
</evidence>
<accession>A0A8J2BT74</accession>
<evidence type="ECO:0000313" key="10">
    <source>
        <dbReference type="EMBL" id="CAF0697195.1"/>
    </source>
</evidence>
<dbReference type="InterPro" id="IPR015422">
    <property type="entry name" value="PyrdxlP-dep_Trfase_small"/>
</dbReference>
<dbReference type="InterPro" id="IPR005814">
    <property type="entry name" value="Aminotrans_3"/>
</dbReference>
<dbReference type="Proteomes" id="UP000663859">
    <property type="component" value="Unassembled WGS sequence"/>
</dbReference>
<feature type="binding site" evidence="9">
    <location>
        <position position="265"/>
    </location>
    <ligand>
        <name>pyridoxal 5'-phosphate</name>
        <dbReference type="ChEBI" id="CHEBI:597326"/>
    </ligand>
</feature>
<comment type="caution">
    <text evidence="9">Lacks conserved residue(s) required for the propagation of feature annotation.</text>
</comment>
<dbReference type="InterPro" id="IPR015424">
    <property type="entry name" value="PyrdxlP-dep_Trfase"/>
</dbReference>
<evidence type="ECO:0000256" key="7">
    <source>
        <dbReference type="ARBA" id="ARBA00022898"/>
    </source>
</evidence>
<dbReference type="EC" id="2.6.1.62" evidence="9"/>
<feature type="binding site" evidence="9">
    <location>
        <position position="327"/>
    </location>
    <ligand>
        <name>substrate</name>
    </ligand>
</feature>
<dbReference type="EMBL" id="CAJNOB010000014">
    <property type="protein sequence ID" value="CAF0697195.1"/>
    <property type="molecule type" value="Genomic_DNA"/>
</dbReference>
<comment type="subunit">
    <text evidence="9">Homodimer.</text>
</comment>
<keyword evidence="6 9" id="KW-0093">Biotin biosynthesis</keyword>
<dbReference type="RefSeq" id="WP_174583152.1">
    <property type="nucleotide sequence ID" value="NZ_CAJNOB010000014.1"/>
</dbReference>
<comment type="caution">
    <text evidence="10">The sequence shown here is derived from an EMBL/GenBank/DDBJ whole genome shotgun (WGS) entry which is preliminary data.</text>
</comment>
<evidence type="ECO:0000256" key="5">
    <source>
        <dbReference type="ARBA" id="ARBA00022691"/>
    </source>
</evidence>
<dbReference type="HAMAP" id="MF_00834">
    <property type="entry name" value="BioA"/>
    <property type="match status" value="1"/>
</dbReference>
<keyword evidence="3 9" id="KW-0032">Aminotransferase</keyword>